<dbReference type="Pfam" id="PF00172">
    <property type="entry name" value="Zn_clus"/>
    <property type="match status" value="1"/>
</dbReference>
<dbReference type="PROSITE" id="PS00463">
    <property type="entry name" value="ZN2_CY6_FUNGAL_1"/>
    <property type="match status" value="1"/>
</dbReference>
<dbReference type="InterPro" id="IPR036864">
    <property type="entry name" value="Zn2-C6_fun-type_DNA-bd_sf"/>
</dbReference>
<feature type="domain" description="Zn(2)-C6 fungal-type" evidence="7">
    <location>
        <begin position="12"/>
        <end position="42"/>
    </location>
</feature>
<name>A0A6B9PP11_9PLEO</name>
<sequence>MPPPTGIRLRDSCQSCAASKTRCSKEKPQCARCAKRGTKCEYLVTQRTGRKALSQRDSDSKDNNDAASRRASLKRTMTESTVQSSDCRELQEAGPDMYMLDSSLKTLKAEMLPETTIQDDYFSMLLSDLDFPAIGQAYGTDAAGAVSEIPAPQSLLAGISHETVYPGCPQANTTSASEFLCPEERQREFSLLPGHHHSSLCMHAQDSEQTGFPNPASCAELPFQDQLMHKTPQQQEGLRMALQLMQHLCFLDDRSAVTIGPMPFAPDEQRIGALIDKSSKVTATISAMLQCDSSQDGYFLAVVCLAMSKVLDAYVTASQTLSPLHDRRRLSRSSSSSSSLSSLSPLASSEPARSRSTGSASPPASQGDPKAVQHLLDELYLVRASMDLLGAKIAAMPPLSCDALAAALPFSAETLNQLYDEQRRRLKAISLHLINTLKAFWVEEMSF</sequence>
<dbReference type="Pfam" id="PF08493">
    <property type="entry name" value="AflR"/>
    <property type="match status" value="1"/>
</dbReference>
<keyword evidence="4" id="KW-0804">Transcription</keyword>
<dbReference type="GO" id="GO:0045122">
    <property type="term" value="P:aflatoxin biosynthetic process"/>
    <property type="evidence" value="ECO:0007669"/>
    <property type="project" value="InterPro"/>
</dbReference>
<dbReference type="SUPFAM" id="SSF57701">
    <property type="entry name" value="Zn2/Cys6 DNA-binding domain"/>
    <property type="match status" value="1"/>
</dbReference>
<evidence type="ECO:0000259" key="7">
    <source>
        <dbReference type="PROSITE" id="PS50048"/>
    </source>
</evidence>
<reference evidence="8" key="1">
    <citation type="journal article" date="2019" name="Proc. Natl. Acad. Sci. U.S.A.">
        <title>Pyridoxal-5'-phosphate-dependent bifunctional enzyme catalyzed biosynthesis of indolizidine alkaloids in fungi.</title>
        <authorList>
            <person name="Dai G.Z."/>
            <person name="Han W.B."/>
            <person name="Mei Y.N."/>
            <person name="Xu K."/>
            <person name="Jiao R.H."/>
            <person name="Ge H.M."/>
            <person name="Tan R.X."/>
        </authorList>
    </citation>
    <scope>NUCLEOTIDE SEQUENCE</scope>
    <source>
        <strain evidence="8">IFB-Z10</strain>
    </source>
</reference>
<dbReference type="InterPro" id="IPR050675">
    <property type="entry name" value="OAF3"/>
</dbReference>
<evidence type="ECO:0000256" key="1">
    <source>
        <dbReference type="ARBA" id="ARBA00022723"/>
    </source>
</evidence>
<keyword evidence="2" id="KW-0805">Transcription regulation</keyword>
<keyword evidence="3" id="KW-0238">DNA-binding</keyword>
<reference evidence="8" key="2">
    <citation type="submission" date="2019-08" db="EMBL/GenBank/DDBJ databases">
        <authorList>
            <person name="Dai G."/>
        </authorList>
    </citation>
    <scope>NUCLEOTIDE SEQUENCE</scope>
    <source>
        <strain evidence="8">IFB-Z10</strain>
    </source>
</reference>
<feature type="compositionally biased region" description="Basic and acidic residues" evidence="6">
    <location>
        <begin position="54"/>
        <end position="68"/>
    </location>
</feature>
<protein>
    <submittedName>
        <fullName evidence="8">Zn(II)Cys5 transcription factor</fullName>
    </submittedName>
</protein>
<dbReference type="GO" id="GO:0003677">
    <property type="term" value="F:DNA binding"/>
    <property type="evidence" value="ECO:0007669"/>
    <property type="project" value="UniProtKB-KW"/>
</dbReference>
<keyword evidence="5" id="KW-0539">Nucleus</keyword>
<organism evidence="8">
    <name type="scientific">Curvularia sp. IFB-Z10</name>
    <dbReference type="NCBI Taxonomy" id="1526222"/>
    <lineage>
        <taxon>Eukaryota</taxon>
        <taxon>Fungi</taxon>
        <taxon>Dikarya</taxon>
        <taxon>Ascomycota</taxon>
        <taxon>Pezizomycotina</taxon>
        <taxon>Dothideomycetes</taxon>
        <taxon>Pleosporomycetidae</taxon>
        <taxon>Pleosporales</taxon>
        <taxon>Pleosporineae</taxon>
        <taxon>Pleosporaceae</taxon>
        <taxon>Curvularia</taxon>
    </lineage>
</organism>
<gene>
    <name evidence="8" type="primary">curF</name>
</gene>
<dbReference type="Gene3D" id="4.10.240.10">
    <property type="entry name" value="Zn(2)-C6 fungal-type DNA-binding domain"/>
    <property type="match status" value="1"/>
</dbReference>
<dbReference type="PANTHER" id="PTHR31069">
    <property type="entry name" value="OLEATE-ACTIVATED TRANSCRIPTION FACTOR 1-RELATED"/>
    <property type="match status" value="1"/>
</dbReference>
<dbReference type="GO" id="GO:0008270">
    <property type="term" value="F:zinc ion binding"/>
    <property type="evidence" value="ECO:0007669"/>
    <property type="project" value="InterPro"/>
</dbReference>
<evidence type="ECO:0000256" key="3">
    <source>
        <dbReference type="ARBA" id="ARBA00023125"/>
    </source>
</evidence>
<dbReference type="PANTHER" id="PTHR31069:SF31">
    <property type="entry name" value="MONODICTYPHENONE CLUSTER TRANSCRIPTION FACTOR-RELATED"/>
    <property type="match status" value="1"/>
</dbReference>
<dbReference type="GO" id="GO:0000981">
    <property type="term" value="F:DNA-binding transcription factor activity, RNA polymerase II-specific"/>
    <property type="evidence" value="ECO:0007669"/>
    <property type="project" value="InterPro"/>
</dbReference>
<dbReference type="InterPro" id="IPR013700">
    <property type="entry name" value="AflR"/>
</dbReference>
<keyword evidence="1" id="KW-0479">Metal-binding</keyword>
<feature type="compositionally biased region" description="Low complexity" evidence="6">
    <location>
        <begin position="332"/>
        <end position="356"/>
    </location>
</feature>
<dbReference type="AlphaFoldDB" id="A0A6B9PP11"/>
<dbReference type="GO" id="GO:0005634">
    <property type="term" value="C:nucleus"/>
    <property type="evidence" value="ECO:0007669"/>
    <property type="project" value="InterPro"/>
</dbReference>
<accession>A0A6B9PP11</accession>
<dbReference type="InterPro" id="IPR001138">
    <property type="entry name" value="Zn2Cys6_DnaBD"/>
</dbReference>
<dbReference type="PRINTS" id="PR00755">
    <property type="entry name" value="AFLATOXINBRP"/>
</dbReference>
<dbReference type="SMART" id="SM00066">
    <property type="entry name" value="GAL4"/>
    <property type="match status" value="1"/>
</dbReference>
<dbReference type="EMBL" id="MN379762">
    <property type="protein sequence ID" value="QHD56305.1"/>
    <property type="molecule type" value="Genomic_DNA"/>
</dbReference>
<feature type="region of interest" description="Disordered" evidence="6">
    <location>
        <begin position="325"/>
        <end position="369"/>
    </location>
</feature>
<evidence type="ECO:0000256" key="2">
    <source>
        <dbReference type="ARBA" id="ARBA00023015"/>
    </source>
</evidence>
<feature type="region of interest" description="Disordered" evidence="6">
    <location>
        <begin position="51"/>
        <end position="88"/>
    </location>
</feature>
<evidence type="ECO:0000256" key="6">
    <source>
        <dbReference type="SAM" id="MobiDB-lite"/>
    </source>
</evidence>
<dbReference type="CDD" id="cd00067">
    <property type="entry name" value="GAL4"/>
    <property type="match status" value="1"/>
</dbReference>
<proteinExistence type="predicted"/>
<evidence type="ECO:0000313" key="8">
    <source>
        <dbReference type="EMBL" id="QHD56305.1"/>
    </source>
</evidence>
<evidence type="ECO:0000256" key="4">
    <source>
        <dbReference type="ARBA" id="ARBA00023163"/>
    </source>
</evidence>
<evidence type="ECO:0000256" key="5">
    <source>
        <dbReference type="ARBA" id="ARBA00023242"/>
    </source>
</evidence>
<dbReference type="PROSITE" id="PS50048">
    <property type="entry name" value="ZN2_CY6_FUNGAL_2"/>
    <property type="match status" value="1"/>
</dbReference>